<sequence>MMSGRGKWLWLASAALALSACGSQPEQDEASATLPAGDMVRLVPKEIADMKAVGAEIATRDQAEVLARIPGILTSLSVRAGDTVAKGQRIGMIVDSRLGYEASAYGAQAAAAQAEAARANADLARIRDLYNNGVYAKARLDQAVAAARAADAQVAAARAQQGASASVAGQGAVIAPASGRVLRADIPAGAPVAPGMSIATVTAGPPVLRLMLPESVAGQVRPGARVIVDDPAFNDGGQNEAGVPSGSHQGSVTQVYPAITGGQVRVDATLPGLSTQFVGRRVSASVEIGTRKALVVPRTFVTTSYGIDQVQVVSEGKRLSTVPVQIAPTADPAMVEILSGVSAGDTLFAPGKPAKASGK</sequence>
<dbReference type="GO" id="GO:0015562">
    <property type="term" value="F:efflux transmembrane transporter activity"/>
    <property type="evidence" value="ECO:0007669"/>
    <property type="project" value="TreeGrafter"/>
</dbReference>
<keyword evidence="5" id="KW-0614">Plasmid</keyword>
<protein>
    <submittedName>
        <fullName evidence="5">Efflux RND transporter periplasmic adaptor subunit</fullName>
    </submittedName>
</protein>
<evidence type="ECO:0000313" key="6">
    <source>
        <dbReference type="Proteomes" id="UP000664914"/>
    </source>
</evidence>
<keyword evidence="2" id="KW-0175">Coiled coil</keyword>
<feature type="chain" id="PRO_5036731074" evidence="3">
    <location>
        <begin position="23"/>
        <end position="359"/>
    </location>
</feature>
<dbReference type="RefSeq" id="WP_208634598.1">
    <property type="nucleotide sequence ID" value="NZ_CP059320.1"/>
</dbReference>
<name>A0A975HGW7_9SPHN</name>
<dbReference type="PANTHER" id="PTHR30469">
    <property type="entry name" value="MULTIDRUG RESISTANCE PROTEIN MDTA"/>
    <property type="match status" value="1"/>
</dbReference>
<keyword evidence="3" id="KW-0732">Signal</keyword>
<dbReference type="Gene3D" id="2.40.420.20">
    <property type="match status" value="1"/>
</dbReference>
<organism evidence="5 6">
    <name type="scientific">Rhizorhabdus wittichii</name>
    <dbReference type="NCBI Taxonomy" id="160791"/>
    <lineage>
        <taxon>Bacteria</taxon>
        <taxon>Pseudomonadati</taxon>
        <taxon>Pseudomonadota</taxon>
        <taxon>Alphaproteobacteria</taxon>
        <taxon>Sphingomonadales</taxon>
        <taxon>Sphingomonadaceae</taxon>
        <taxon>Rhizorhabdus</taxon>
    </lineage>
</organism>
<feature type="coiled-coil region" evidence="2">
    <location>
        <begin position="109"/>
        <end position="160"/>
    </location>
</feature>
<dbReference type="Pfam" id="PF25917">
    <property type="entry name" value="BSH_RND"/>
    <property type="match status" value="1"/>
</dbReference>
<reference evidence="5" key="2">
    <citation type="submission" date="2021-04" db="EMBL/GenBank/DDBJ databases">
        <title>Isolation and genomic analysis of the ibuprofen-degrading bacterium Sphingomonas strain MPO218.</title>
        <authorList>
            <person name="Aulestia M."/>
            <person name="Flores A."/>
            <person name="Mangas E.L."/>
            <person name="Perez-Pulido A.J."/>
            <person name="Santero E."/>
            <person name="Camacho E.M."/>
        </authorList>
    </citation>
    <scope>NUCLEOTIDE SEQUENCE</scope>
    <source>
        <strain evidence="5">MPO218</strain>
        <plasmid evidence="5">pIBU218</plasmid>
    </source>
</reference>
<feature type="domain" description="Multidrug resistance protein MdtA-like barrel-sandwich hybrid" evidence="4">
    <location>
        <begin position="62"/>
        <end position="201"/>
    </location>
</feature>
<dbReference type="Proteomes" id="UP000664914">
    <property type="component" value="Plasmid pIBU218"/>
</dbReference>
<evidence type="ECO:0000256" key="3">
    <source>
        <dbReference type="SAM" id="SignalP"/>
    </source>
</evidence>
<dbReference type="Gene3D" id="1.10.287.470">
    <property type="entry name" value="Helix hairpin bin"/>
    <property type="match status" value="1"/>
</dbReference>
<dbReference type="PANTHER" id="PTHR30469:SF38">
    <property type="entry name" value="HLYD FAMILY SECRETION PROTEIN"/>
    <property type="match status" value="1"/>
</dbReference>
<reference evidence="5" key="1">
    <citation type="submission" date="2020-07" db="EMBL/GenBank/DDBJ databases">
        <authorList>
            <person name="Camacho E."/>
        </authorList>
    </citation>
    <scope>NUCLEOTIDE SEQUENCE</scope>
    <source>
        <strain evidence="5">MPO218</strain>
        <plasmid evidence="5">pIBU218</plasmid>
    </source>
</reference>
<dbReference type="Gene3D" id="2.40.50.100">
    <property type="match status" value="1"/>
</dbReference>
<accession>A0A975HGW7</accession>
<dbReference type="EMBL" id="CP059320">
    <property type="protein sequence ID" value="QTH24897.1"/>
    <property type="molecule type" value="Genomic_DNA"/>
</dbReference>
<dbReference type="NCBIfam" id="TIGR01730">
    <property type="entry name" value="RND_mfp"/>
    <property type="match status" value="1"/>
</dbReference>
<geneLocation type="plasmid" evidence="5 6">
    <name>pIBU218</name>
</geneLocation>
<comment type="similarity">
    <text evidence="1">Belongs to the membrane fusion protein (MFP) (TC 8.A.1) family.</text>
</comment>
<dbReference type="Gene3D" id="2.40.30.170">
    <property type="match status" value="1"/>
</dbReference>
<evidence type="ECO:0000259" key="4">
    <source>
        <dbReference type="Pfam" id="PF25917"/>
    </source>
</evidence>
<gene>
    <name evidence="5" type="ORF">HRJ34_27555</name>
</gene>
<dbReference type="SUPFAM" id="SSF111369">
    <property type="entry name" value="HlyD-like secretion proteins"/>
    <property type="match status" value="1"/>
</dbReference>
<feature type="signal peptide" evidence="3">
    <location>
        <begin position="1"/>
        <end position="22"/>
    </location>
</feature>
<evidence type="ECO:0000256" key="1">
    <source>
        <dbReference type="ARBA" id="ARBA00009477"/>
    </source>
</evidence>
<dbReference type="PROSITE" id="PS51257">
    <property type="entry name" value="PROKAR_LIPOPROTEIN"/>
    <property type="match status" value="1"/>
</dbReference>
<dbReference type="GO" id="GO:1990281">
    <property type="term" value="C:efflux pump complex"/>
    <property type="evidence" value="ECO:0007669"/>
    <property type="project" value="TreeGrafter"/>
</dbReference>
<dbReference type="InterPro" id="IPR058625">
    <property type="entry name" value="MdtA-like_BSH"/>
</dbReference>
<dbReference type="AlphaFoldDB" id="A0A975HGW7"/>
<dbReference type="InterPro" id="IPR006143">
    <property type="entry name" value="RND_pump_MFP"/>
</dbReference>
<evidence type="ECO:0000256" key="2">
    <source>
        <dbReference type="SAM" id="Coils"/>
    </source>
</evidence>
<proteinExistence type="inferred from homology"/>
<evidence type="ECO:0000313" key="5">
    <source>
        <dbReference type="EMBL" id="QTH24897.1"/>
    </source>
</evidence>